<dbReference type="GO" id="GO:0009372">
    <property type="term" value="P:quorum sensing"/>
    <property type="evidence" value="ECO:0007669"/>
    <property type="project" value="UniProtKB-KW"/>
</dbReference>
<dbReference type="GO" id="GO:0008233">
    <property type="term" value="F:peptidase activity"/>
    <property type="evidence" value="ECO:0007669"/>
    <property type="project" value="UniProtKB-KW"/>
</dbReference>
<keyword evidence="7 8" id="KW-0472">Membrane</keyword>
<dbReference type="GO" id="GO:0006508">
    <property type="term" value="P:proteolysis"/>
    <property type="evidence" value="ECO:0007669"/>
    <property type="project" value="UniProtKB-KW"/>
</dbReference>
<accession>A0A1M6I9S7</accession>
<dbReference type="OrthoDB" id="9815055at2"/>
<keyword evidence="2" id="KW-0673">Quorum sensing</keyword>
<evidence type="ECO:0000256" key="5">
    <source>
        <dbReference type="ARBA" id="ARBA00022801"/>
    </source>
</evidence>
<evidence type="ECO:0000313" key="10">
    <source>
        <dbReference type="Proteomes" id="UP000184536"/>
    </source>
</evidence>
<evidence type="ECO:0000313" key="9">
    <source>
        <dbReference type="EMBL" id="SHJ31183.1"/>
    </source>
</evidence>
<keyword evidence="5" id="KW-0378">Hydrolase</keyword>
<feature type="transmembrane region" description="Helical" evidence="8">
    <location>
        <begin position="78"/>
        <end position="98"/>
    </location>
</feature>
<feature type="transmembrane region" description="Helical" evidence="8">
    <location>
        <begin position="142"/>
        <end position="158"/>
    </location>
</feature>
<keyword evidence="1" id="KW-1003">Cell membrane</keyword>
<keyword evidence="4 8" id="KW-0812">Transmembrane</keyword>
<evidence type="ECO:0000256" key="1">
    <source>
        <dbReference type="ARBA" id="ARBA00022475"/>
    </source>
</evidence>
<dbReference type="InterPro" id="IPR006741">
    <property type="entry name" value="AgrB"/>
</dbReference>
<feature type="transmembrane region" description="Helical" evidence="8">
    <location>
        <begin position="104"/>
        <end position="122"/>
    </location>
</feature>
<gene>
    <name evidence="9" type="ORF">SAMN02745975_01776</name>
</gene>
<keyword evidence="10" id="KW-1185">Reference proteome</keyword>
<organism evidence="9 10">
    <name type="scientific">Geosporobacter subterraneus DSM 17957</name>
    <dbReference type="NCBI Taxonomy" id="1121919"/>
    <lineage>
        <taxon>Bacteria</taxon>
        <taxon>Bacillati</taxon>
        <taxon>Bacillota</taxon>
        <taxon>Clostridia</taxon>
        <taxon>Peptostreptococcales</taxon>
        <taxon>Thermotaleaceae</taxon>
        <taxon>Geosporobacter</taxon>
    </lineage>
</organism>
<sequence>MERLAQQITNLIQTNNPKLSDLEIKKIKFGLECFFGEVTKLIIYLVIFSTLSLTKHFLIATLFFCIPRMPAGGFHEDTYWRCFFTSLMIFSAIAIGGSRFFLNWPIRFALILITLILIWIYAPVDHPNKPIISLERRKRLKYFSLAATAVLVGISFIIPEKYAATATFALLCEALSLPIGELSKRRFTNEAINR</sequence>
<dbReference type="GO" id="GO:0016020">
    <property type="term" value="C:membrane"/>
    <property type="evidence" value="ECO:0007669"/>
    <property type="project" value="InterPro"/>
</dbReference>
<proteinExistence type="predicted"/>
<name>A0A1M6I9S7_9FIRM</name>
<reference evidence="10" key="1">
    <citation type="submission" date="2016-11" db="EMBL/GenBank/DDBJ databases">
        <authorList>
            <person name="Varghese N."/>
            <person name="Submissions S."/>
        </authorList>
    </citation>
    <scope>NUCLEOTIDE SEQUENCE [LARGE SCALE GENOMIC DNA]</scope>
    <source>
        <strain evidence="10">DSM 17957</strain>
    </source>
</reference>
<dbReference type="Proteomes" id="UP000184536">
    <property type="component" value="Unassembled WGS sequence"/>
</dbReference>
<evidence type="ECO:0000256" key="7">
    <source>
        <dbReference type="ARBA" id="ARBA00023136"/>
    </source>
</evidence>
<keyword evidence="3" id="KW-0645">Protease</keyword>
<dbReference type="AlphaFoldDB" id="A0A1M6I9S7"/>
<dbReference type="RefSeq" id="WP_110940933.1">
    <property type="nucleotide sequence ID" value="NZ_FQZV01000020.1"/>
</dbReference>
<evidence type="ECO:0000256" key="3">
    <source>
        <dbReference type="ARBA" id="ARBA00022670"/>
    </source>
</evidence>
<dbReference type="STRING" id="1121919.SAMN02745975_01776"/>
<dbReference type="EMBL" id="FQZV01000020">
    <property type="protein sequence ID" value="SHJ31183.1"/>
    <property type="molecule type" value="Genomic_DNA"/>
</dbReference>
<evidence type="ECO:0000256" key="8">
    <source>
        <dbReference type="SAM" id="Phobius"/>
    </source>
</evidence>
<dbReference type="SMART" id="SM00793">
    <property type="entry name" value="AgrB"/>
    <property type="match status" value="1"/>
</dbReference>
<dbReference type="Pfam" id="PF04647">
    <property type="entry name" value="AgrB"/>
    <property type="match status" value="1"/>
</dbReference>
<feature type="transmembrane region" description="Helical" evidence="8">
    <location>
        <begin position="41"/>
        <end position="66"/>
    </location>
</feature>
<keyword evidence="6 8" id="KW-1133">Transmembrane helix</keyword>
<evidence type="ECO:0000256" key="4">
    <source>
        <dbReference type="ARBA" id="ARBA00022692"/>
    </source>
</evidence>
<evidence type="ECO:0000256" key="2">
    <source>
        <dbReference type="ARBA" id="ARBA00022654"/>
    </source>
</evidence>
<protein>
    <submittedName>
        <fullName evidence="9">Accessory gene regulator B</fullName>
    </submittedName>
</protein>
<evidence type="ECO:0000256" key="6">
    <source>
        <dbReference type="ARBA" id="ARBA00022989"/>
    </source>
</evidence>